<protein>
    <submittedName>
        <fullName evidence="2">Uncharacterized protein (TIGR02001 family)</fullName>
    </submittedName>
</protein>
<feature type="signal peptide" evidence="1">
    <location>
        <begin position="1"/>
        <end position="20"/>
    </location>
</feature>
<name>A0A4R3M4B3_9HYPH</name>
<dbReference type="RefSeq" id="WP_132029787.1">
    <property type="nucleotide sequence ID" value="NZ_SMAI01000001.1"/>
</dbReference>
<evidence type="ECO:0000313" key="2">
    <source>
        <dbReference type="EMBL" id="TCT08144.1"/>
    </source>
</evidence>
<dbReference type="EMBL" id="SMAI01000001">
    <property type="protein sequence ID" value="TCT08144.1"/>
    <property type="molecule type" value="Genomic_DNA"/>
</dbReference>
<organism evidence="2 3">
    <name type="scientific">Aquabacter spiritensis</name>
    <dbReference type="NCBI Taxonomy" id="933073"/>
    <lineage>
        <taxon>Bacteria</taxon>
        <taxon>Pseudomonadati</taxon>
        <taxon>Pseudomonadota</taxon>
        <taxon>Alphaproteobacteria</taxon>
        <taxon>Hyphomicrobiales</taxon>
        <taxon>Xanthobacteraceae</taxon>
        <taxon>Aquabacter</taxon>
    </lineage>
</organism>
<dbReference type="NCBIfam" id="TIGR02001">
    <property type="entry name" value="gcw_chp"/>
    <property type="match status" value="1"/>
</dbReference>
<dbReference type="OrthoDB" id="9793561at2"/>
<keyword evidence="1" id="KW-0732">Signal</keyword>
<dbReference type="Pfam" id="PF09694">
    <property type="entry name" value="Gcw_chp"/>
    <property type="match status" value="1"/>
</dbReference>
<evidence type="ECO:0000256" key="1">
    <source>
        <dbReference type="SAM" id="SignalP"/>
    </source>
</evidence>
<reference evidence="2 3" key="1">
    <citation type="submission" date="2019-03" db="EMBL/GenBank/DDBJ databases">
        <title>Genomic Encyclopedia of Type Strains, Phase IV (KMG-IV): sequencing the most valuable type-strain genomes for metagenomic binning, comparative biology and taxonomic classification.</title>
        <authorList>
            <person name="Goeker M."/>
        </authorList>
    </citation>
    <scope>NUCLEOTIDE SEQUENCE [LARGE SCALE GENOMIC DNA]</scope>
    <source>
        <strain evidence="2 3">DSM 9035</strain>
    </source>
</reference>
<dbReference type="AlphaFoldDB" id="A0A4R3M4B3"/>
<proteinExistence type="predicted"/>
<evidence type="ECO:0000313" key="3">
    <source>
        <dbReference type="Proteomes" id="UP000294664"/>
    </source>
</evidence>
<dbReference type="Proteomes" id="UP000294664">
    <property type="component" value="Unassembled WGS sequence"/>
</dbReference>
<comment type="caution">
    <text evidence="2">The sequence shown here is derived from an EMBL/GenBank/DDBJ whole genome shotgun (WGS) entry which is preliminary data.</text>
</comment>
<sequence>MKKLVLATAASLMIAGAASAADMAVPVKAVVPPPPPPPVFDLAFGVTGTSDYLFRGISQTNNNPAIQGFVELQAFNWVYVNVWASNQNWVGNFLIDGNSSLEVDLSGGLRHTWGGLTLDVGGIYYMFPGSTSSFDPATGFNTGLGSSDFNYWEIYGKASYAFNDWLTVGANLYWTSDMYATDTNGTALSGTAKVTLPAFGPAAAFGWYLSGEFGRQWLSTTAYNYTVTNAFGLTFNETIPGYNWWNLGVGFTYKVATLDLRYSGTDLSDEACAFIIGDRASCGNKFLATLSFATSLNAL</sequence>
<feature type="chain" id="PRO_5020313054" evidence="1">
    <location>
        <begin position="21"/>
        <end position="299"/>
    </location>
</feature>
<accession>A0A4R3M4B3</accession>
<dbReference type="InterPro" id="IPR010239">
    <property type="entry name" value="CHP02001"/>
</dbReference>
<gene>
    <name evidence="2" type="ORF">EDC64_101666</name>
</gene>
<keyword evidence="3" id="KW-1185">Reference proteome</keyword>